<keyword evidence="6" id="KW-1185">Reference proteome</keyword>
<dbReference type="Pfam" id="PF12625">
    <property type="entry name" value="Arabinose_bd"/>
    <property type="match status" value="1"/>
</dbReference>
<dbReference type="PANTHER" id="PTHR47894">
    <property type="entry name" value="HTH-TYPE TRANSCRIPTIONAL REGULATOR GADX"/>
    <property type="match status" value="1"/>
</dbReference>
<dbReference type="InterPro" id="IPR018060">
    <property type="entry name" value="HTH_AraC"/>
</dbReference>
<evidence type="ECO:0000256" key="3">
    <source>
        <dbReference type="ARBA" id="ARBA00023163"/>
    </source>
</evidence>
<dbReference type="SUPFAM" id="SSF46689">
    <property type="entry name" value="Homeodomain-like"/>
    <property type="match status" value="1"/>
</dbReference>
<keyword evidence="1" id="KW-0805">Transcription regulation</keyword>
<dbReference type="PROSITE" id="PS01124">
    <property type="entry name" value="HTH_ARAC_FAMILY_2"/>
    <property type="match status" value="1"/>
</dbReference>
<evidence type="ECO:0000256" key="2">
    <source>
        <dbReference type="ARBA" id="ARBA00023125"/>
    </source>
</evidence>
<keyword evidence="3" id="KW-0804">Transcription</keyword>
<dbReference type="EMBL" id="JAUSVO010000003">
    <property type="protein sequence ID" value="MDQ0438344.1"/>
    <property type="molecule type" value="Genomic_DNA"/>
</dbReference>
<evidence type="ECO:0000259" key="4">
    <source>
        <dbReference type="PROSITE" id="PS01124"/>
    </source>
</evidence>
<organism evidence="5 6">
    <name type="scientific">Kaistia dalseonensis</name>
    <dbReference type="NCBI Taxonomy" id="410840"/>
    <lineage>
        <taxon>Bacteria</taxon>
        <taxon>Pseudomonadati</taxon>
        <taxon>Pseudomonadota</taxon>
        <taxon>Alphaproteobacteria</taxon>
        <taxon>Hyphomicrobiales</taxon>
        <taxon>Kaistiaceae</taxon>
        <taxon>Kaistia</taxon>
    </lineage>
</organism>
<dbReference type="InterPro" id="IPR009057">
    <property type="entry name" value="Homeodomain-like_sf"/>
</dbReference>
<dbReference type="RefSeq" id="WP_266349233.1">
    <property type="nucleotide sequence ID" value="NZ_JAPKNG010000003.1"/>
</dbReference>
<keyword evidence="2" id="KW-0238">DNA-binding</keyword>
<reference evidence="5 6" key="1">
    <citation type="submission" date="2023-07" db="EMBL/GenBank/DDBJ databases">
        <title>Genomic Encyclopedia of Type Strains, Phase IV (KMG-IV): sequencing the most valuable type-strain genomes for metagenomic binning, comparative biology and taxonomic classification.</title>
        <authorList>
            <person name="Goeker M."/>
        </authorList>
    </citation>
    <scope>NUCLEOTIDE SEQUENCE [LARGE SCALE GENOMIC DNA]</scope>
    <source>
        <strain evidence="5 6">B6-8</strain>
    </source>
</reference>
<dbReference type="Pfam" id="PF12833">
    <property type="entry name" value="HTH_18"/>
    <property type="match status" value="1"/>
</dbReference>
<sequence>MVTTPHPLYALDTTWRTLLADLGLRPADVLRRAGLSDDLLTQPSVRLPSEDYYRLWASIEDALADPLLPLRLCTGVRAESFLPPLFAALCSPNLLVALQRIAKYKALIGPIRLGVVQEPDRVTAEFSWLDAPWTPPPSLVMMELLFTVQLARMGTRETIRPIEFSIGTVPGPLAPYEEFLGIRIRRANSHRVVFDARDAAMPFLTSNNAMWSMFEPDLRQRLADLDADVKTAERVHAVLLEGLPSGLIGMDAIASKLGLSKRSLQRRIEAEGTSFQEILRGTRNALARHYLRKTRMPIAEISFLLGFDEPNSFYRAFRSWAGMTPEGFRTASS</sequence>
<protein>
    <submittedName>
        <fullName evidence="5">AraC-like DNA-binding protein</fullName>
    </submittedName>
</protein>
<comment type="caution">
    <text evidence="5">The sequence shown here is derived from an EMBL/GenBank/DDBJ whole genome shotgun (WGS) entry which is preliminary data.</text>
</comment>
<dbReference type="SMART" id="SM00342">
    <property type="entry name" value="HTH_ARAC"/>
    <property type="match status" value="1"/>
</dbReference>
<dbReference type="Gene3D" id="1.10.10.60">
    <property type="entry name" value="Homeodomain-like"/>
    <property type="match status" value="1"/>
</dbReference>
<dbReference type="Proteomes" id="UP001241603">
    <property type="component" value="Unassembled WGS sequence"/>
</dbReference>
<evidence type="ECO:0000313" key="5">
    <source>
        <dbReference type="EMBL" id="MDQ0438344.1"/>
    </source>
</evidence>
<feature type="domain" description="HTH araC/xylS-type" evidence="4">
    <location>
        <begin position="233"/>
        <end position="331"/>
    </location>
</feature>
<dbReference type="PANTHER" id="PTHR47894:SF1">
    <property type="entry name" value="HTH-TYPE TRANSCRIPTIONAL REGULATOR VQSM"/>
    <property type="match status" value="1"/>
</dbReference>
<name>A0ABU0HA26_9HYPH</name>
<evidence type="ECO:0000256" key="1">
    <source>
        <dbReference type="ARBA" id="ARBA00023015"/>
    </source>
</evidence>
<accession>A0ABU0HA26</accession>
<dbReference type="InterPro" id="IPR032687">
    <property type="entry name" value="AraC-type_N"/>
</dbReference>
<proteinExistence type="predicted"/>
<evidence type="ECO:0000313" key="6">
    <source>
        <dbReference type="Proteomes" id="UP001241603"/>
    </source>
</evidence>
<gene>
    <name evidence="5" type="ORF">QO014_002736</name>
</gene>